<organism evidence="1 2">
    <name type="scientific">Salmonella typhimurium (strain 14028s / SGSC 2262)</name>
    <dbReference type="NCBI Taxonomy" id="588858"/>
    <lineage>
        <taxon>Bacteria</taxon>
        <taxon>Pseudomonadati</taxon>
        <taxon>Pseudomonadota</taxon>
        <taxon>Gammaproteobacteria</taxon>
        <taxon>Enterobacterales</taxon>
        <taxon>Enterobacteriaceae</taxon>
        <taxon>Salmonella</taxon>
    </lineage>
</organism>
<dbReference type="KEGG" id="seo:STM14_2834"/>
<gene>
    <name evidence="1" type="ordered locus">STM14_2834</name>
</gene>
<dbReference type="EMBL" id="CP001363">
    <property type="protein sequence ID" value="ACY89274.1"/>
    <property type="molecule type" value="Genomic_DNA"/>
</dbReference>
<reference evidence="1 2" key="1">
    <citation type="journal article" date="2010" name="J. Bacteriol.">
        <title>Short-term signatures of evolutionary change in the Salmonella enterica serovar typhimurium 14028 genome.</title>
        <authorList>
            <person name="Jarvik T."/>
            <person name="Smillie C."/>
            <person name="Groisman E.A."/>
            <person name="Ochman H."/>
        </authorList>
    </citation>
    <scope>NUCLEOTIDE SEQUENCE [LARGE SCALE GENOMIC DNA]</scope>
    <source>
        <strain evidence="2">14028s / SGSC 2262</strain>
    </source>
</reference>
<dbReference type="HOGENOM" id="CLU_3257533_0_0_6"/>
<keyword evidence="2" id="KW-1185">Reference proteome</keyword>
<sequence length="42" mass="4866">MKFRNGRPGQKHKNSFWACIKCLKLSAKAKHNSVKNYLFTSP</sequence>
<dbReference type="AlphaFoldDB" id="A0A0F6B433"/>
<proteinExistence type="predicted"/>
<protein>
    <submittedName>
        <fullName evidence="1">Uncharacterized protein</fullName>
    </submittedName>
</protein>
<dbReference type="Proteomes" id="UP000002695">
    <property type="component" value="Chromosome"/>
</dbReference>
<accession>A0A0F6B433</accession>
<evidence type="ECO:0000313" key="1">
    <source>
        <dbReference type="EMBL" id="ACY89274.1"/>
    </source>
</evidence>
<evidence type="ECO:0000313" key="2">
    <source>
        <dbReference type="Proteomes" id="UP000002695"/>
    </source>
</evidence>
<name>A0A0F6B433_SALT1</name>